<gene>
    <name evidence="2" type="ORF">DN752_03170</name>
</gene>
<dbReference type="KEGG" id="est:DN752_03170"/>
<name>A0A2Z4IDT1_9BACT</name>
<dbReference type="EMBL" id="CP030041">
    <property type="protein sequence ID" value="AWW29221.1"/>
    <property type="molecule type" value="Genomic_DNA"/>
</dbReference>
<dbReference type="Proteomes" id="UP000248688">
    <property type="component" value="Chromosome"/>
</dbReference>
<proteinExistence type="predicted"/>
<dbReference type="RefSeq" id="WP_112782637.1">
    <property type="nucleotide sequence ID" value="NZ_CP030041.1"/>
</dbReference>
<keyword evidence="1" id="KW-0732">Signal</keyword>
<dbReference type="OrthoDB" id="839197at2"/>
<evidence type="ECO:0000313" key="3">
    <source>
        <dbReference type="Proteomes" id="UP000248688"/>
    </source>
</evidence>
<reference evidence="2 3" key="1">
    <citation type="submission" date="2018-06" db="EMBL/GenBank/DDBJ databases">
        <title>Echinicola strongylocentroti sp. nov., isolated from a sea urchin Strongylocentrotus intermedius.</title>
        <authorList>
            <person name="Bae S.S."/>
        </authorList>
    </citation>
    <scope>NUCLEOTIDE SEQUENCE [LARGE SCALE GENOMIC DNA]</scope>
    <source>
        <strain evidence="2 3">MEBiC08714</strain>
    </source>
</reference>
<accession>A0A2Z4IDT1</accession>
<protein>
    <submittedName>
        <fullName evidence="2">Uncharacterized protein</fullName>
    </submittedName>
</protein>
<keyword evidence="3" id="KW-1185">Reference proteome</keyword>
<dbReference type="AlphaFoldDB" id="A0A2Z4IDT1"/>
<feature type="chain" id="PRO_5016403320" evidence="1">
    <location>
        <begin position="21"/>
        <end position="180"/>
    </location>
</feature>
<evidence type="ECO:0000313" key="2">
    <source>
        <dbReference type="EMBL" id="AWW29221.1"/>
    </source>
</evidence>
<sequence length="180" mass="21523">MKKIFFLTLLCLGLHLFAFGQQSLDEANGLNGIKLNHTLQHYQESLQLITGDETIYRRNEWLQKSVKRNIKNGIQEGVYKEHSHLFVAGKQASKLNLIFYKEELYKIRWTYRKEDFKDLESLAKFFNQYFTEQFGRPDEVILGDTFIWEEDKNYLQAFLDQNVYQIELRDKEIEKIVNNL</sequence>
<organism evidence="2 3">
    <name type="scientific">Echinicola strongylocentroti</name>
    <dbReference type="NCBI Taxonomy" id="1795355"/>
    <lineage>
        <taxon>Bacteria</taxon>
        <taxon>Pseudomonadati</taxon>
        <taxon>Bacteroidota</taxon>
        <taxon>Cytophagia</taxon>
        <taxon>Cytophagales</taxon>
        <taxon>Cyclobacteriaceae</taxon>
        <taxon>Echinicola</taxon>
    </lineage>
</organism>
<evidence type="ECO:0000256" key="1">
    <source>
        <dbReference type="SAM" id="SignalP"/>
    </source>
</evidence>
<feature type="signal peptide" evidence="1">
    <location>
        <begin position="1"/>
        <end position="20"/>
    </location>
</feature>